<accession>A0A8K1CMZ3</accession>
<dbReference type="GO" id="GO:0005506">
    <property type="term" value="F:iron ion binding"/>
    <property type="evidence" value="ECO:0007669"/>
    <property type="project" value="InterPro"/>
</dbReference>
<evidence type="ECO:0000256" key="1">
    <source>
        <dbReference type="ARBA" id="ARBA00010617"/>
    </source>
</evidence>
<gene>
    <name evidence="6" type="ORF">Poli38472_008248</name>
</gene>
<dbReference type="Proteomes" id="UP000794436">
    <property type="component" value="Unassembled WGS sequence"/>
</dbReference>
<organism evidence="6 7">
    <name type="scientific">Pythium oligandrum</name>
    <name type="common">Mycoparasitic fungus</name>
    <dbReference type="NCBI Taxonomy" id="41045"/>
    <lineage>
        <taxon>Eukaryota</taxon>
        <taxon>Sar</taxon>
        <taxon>Stramenopiles</taxon>
        <taxon>Oomycota</taxon>
        <taxon>Peronosporomycetes</taxon>
        <taxon>Pythiales</taxon>
        <taxon>Pythiaceae</taxon>
        <taxon>Pythium</taxon>
    </lineage>
</organism>
<dbReference type="SUPFAM" id="SSF48264">
    <property type="entry name" value="Cytochrome P450"/>
    <property type="match status" value="2"/>
</dbReference>
<evidence type="ECO:0000256" key="4">
    <source>
        <dbReference type="ARBA" id="ARBA00023004"/>
    </source>
</evidence>
<comment type="caution">
    <text evidence="6">The sequence shown here is derived from an EMBL/GenBank/DDBJ whole genome shotgun (WGS) entry which is preliminary data.</text>
</comment>
<keyword evidence="7" id="KW-1185">Reference proteome</keyword>
<evidence type="ECO:0000256" key="3">
    <source>
        <dbReference type="ARBA" id="ARBA00023002"/>
    </source>
</evidence>
<protein>
    <recommendedName>
        <fullName evidence="8">Cytochrome P450</fullName>
    </recommendedName>
</protein>
<evidence type="ECO:0000313" key="7">
    <source>
        <dbReference type="Proteomes" id="UP000794436"/>
    </source>
</evidence>
<dbReference type="AlphaFoldDB" id="A0A8K1CMZ3"/>
<evidence type="ECO:0000256" key="5">
    <source>
        <dbReference type="PIRSR" id="PIRSR602401-1"/>
    </source>
</evidence>
<keyword evidence="3" id="KW-0560">Oxidoreductase</keyword>
<dbReference type="GO" id="GO:0020037">
    <property type="term" value="F:heme binding"/>
    <property type="evidence" value="ECO:0007669"/>
    <property type="project" value="InterPro"/>
</dbReference>
<comment type="cofactor">
    <cofactor evidence="5">
        <name>heme</name>
        <dbReference type="ChEBI" id="CHEBI:30413"/>
    </cofactor>
</comment>
<dbReference type="GO" id="GO:0004497">
    <property type="term" value="F:monooxygenase activity"/>
    <property type="evidence" value="ECO:0007669"/>
    <property type="project" value="InterPro"/>
</dbReference>
<evidence type="ECO:0008006" key="8">
    <source>
        <dbReference type="Google" id="ProtNLM"/>
    </source>
</evidence>
<dbReference type="PRINTS" id="PR00385">
    <property type="entry name" value="P450"/>
</dbReference>
<reference evidence="6" key="1">
    <citation type="submission" date="2019-03" db="EMBL/GenBank/DDBJ databases">
        <title>Long read genome sequence of the mycoparasitic Pythium oligandrum ATCC 38472 isolated from sugarbeet rhizosphere.</title>
        <authorList>
            <person name="Gaulin E."/>
        </authorList>
    </citation>
    <scope>NUCLEOTIDE SEQUENCE</scope>
    <source>
        <strain evidence="6">ATCC 38472_TT</strain>
    </source>
</reference>
<dbReference type="InterPro" id="IPR017972">
    <property type="entry name" value="Cyt_P450_CS"/>
</dbReference>
<dbReference type="PANTHER" id="PTHR24296">
    <property type="entry name" value="CYTOCHROME P450"/>
    <property type="match status" value="1"/>
</dbReference>
<dbReference type="InterPro" id="IPR002401">
    <property type="entry name" value="Cyt_P450_E_grp-I"/>
</dbReference>
<proteinExistence type="inferred from homology"/>
<comment type="similarity">
    <text evidence="1">Belongs to the cytochrome P450 family.</text>
</comment>
<dbReference type="OrthoDB" id="45342at2759"/>
<dbReference type="InterPro" id="IPR001128">
    <property type="entry name" value="Cyt_P450"/>
</dbReference>
<keyword evidence="5" id="KW-0349">Heme</keyword>
<dbReference type="GO" id="GO:0016705">
    <property type="term" value="F:oxidoreductase activity, acting on paired donors, with incorporation or reduction of molecular oxygen"/>
    <property type="evidence" value="ECO:0007669"/>
    <property type="project" value="InterPro"/>
</dbReference>
<keyword evidence="4 5" id="KW-0408">Iron</keyword>
<dbReference type="Gene3D" id="1.10.630.10">
    <property type="entry name" value="Cytochrome P450"/>
    <property type="match status" value="2"/>
</dbReference>
<dbReference type="EMBL" id="SPLM01000037">
    <property type="protein sequence ID" value="TMW65606.1"/>
    <property type="molecule type" value="Genomic_DNA"/>
</dbReference>
<dbReference type="GO" id="GO:0006629">
    <property type="term" value="P:lipid metabolic process"/>
    <property type="evidence" value="ECO:0007669"/>
    <property type="project" value="UniProtKB-ARBA"/>
</dbReference>
<name>A0A8K1CMZ3_PYTOL</name>
<dbReference type="PRINTS" id="PR00463">
    <property type="entry name" value="EP450I"/>
</dbReference>
<dbReference type="PROSITE" id="PS00086">
    <property type="entry name" value="CYTOCHROME_P450"/>
    <property type="match status" value="1"/>
</dbReference>
<evidence type="ECO:0000256" key="2">
    <source>
        <dbReference type="ARBA" id="ARBA00022723"/>
    </source>
</evidence>
<evidence type="ECO:0000313" key="6">
    <source>
        <dbReference type="EMBL" id="TMW65606.1"/>
    </source>
</evidence>
<dbReference type="InterPro" id="IPR036396">
    <property type="entry name" value="Cyt_P450_sf"/>
</dbReference>
<feature type="binding site" description="axial binding residue" evidence="5">
    <location>
        <position position="777"/>
    </location>
    <ligand>
        <name>heme</name>
        <dbReference type="ChEBI" id="CHEBI:30413"/>
    </ligand>
    <ligandPart>
        <name>Fe</name>
        <dbReference type="ChEBI" id="CHEBI:18248"/>
    </ligandPart>
</feature>
<dbReference type="Pfam" id="PF00067">
    <property type="entry name" value="p450"/>
    <property type="match status" value="2"/>
</dbReference>
<keyword evidence="2 5" id="KW-0479">Metal-binding</keyword>
<sequence>MFMRTSIKKNVGRVHAVLEKAIKDQNMLDLKALFHEFTLDTFVEMGLGVDLASIGSTTKHPIQEALAITSKIVFERARRPWWKLERWLNVGQEGERTRQMAMVYAWIHDVIQTSVDRSIHMKRSGEDASEQSCKSIVELFLDNSKDDVDGLMTDDFVDFVLNLVLRARDTPADTLTWIFYCISQHPDVEKKLREELNIAFPGHARDNSTYLTTEQIKPLVYLEAVIKETIRLYPVAALTFREAAEDTVICGDIFVRKGQLVMMTQYSMSRSTAIWGPDASQFRPERWIDSETGKIKLISPFKFLRGASQMNHLADLDDPRVSLLAGTALAALALTLHTLRKPKEARRYRVLEEPPTTWPVVGNVVDVVTRMDDFHDWITENTLKFEGRPWKFSIPGEGEMIVLTTSDAVEEVMATQFKKFIKGAYQIDLLSGVFGVGVVTSDGERWYHQRKTAVKFFSANVLDKFMRQSIQKNVNRVHDVMEKAILTEQLVDLRELFHDFTLDTFVEMGLGVELKSIGAKERHPFHESIEIASRIVSERFHRVELIWKLERWLVIGEEGRLKRNMDVVYEWLHTIIQESVERSIQKKQSDEEASKSCKSVVELFLEHSKDGLEGLTQDDLVDFVLTLVIGARDTTADTLSWLFYSMGKHPEVEKKLRDEFDSKLAHLGRDPSTYLTMEHLKPLVYLEAVIKETIRLYPAAPFTFREAADDTVICGDVFVRKGQQVVTAQYAIARSPAVWGPDAAEFHPERWVDSETGKIKAESSFKFLSFSAGPRICAGMSLAMMELRILTANLLYRYRFEVDPANNGMYRMAVTLPMKHSLLAKPIAL</sequence>